<accession>A0A2K9LWB8</accession>
<feature type="transmembrane region" description="Helical" evidence="1">
    <location>
        <begin position="37"/>
        <end position="61"/>
    </location>
</feature>
<protein>
    <submittedName>
        <fullName evidence="2">Uncharacterized protein</fullName>
    </submittedName>
</protein>
<dbReference type="KEGG" id="smoo:SMONO_v1c04360"/>
<keyword evidence="1" id="KW-0472">Membrane</keyword>
<dbReference type="EMBL" id="CP025543">
    <property type="protein sequence ID" value="AUM62685.1"/>
    <property type="molecule type" value="Genomic_DNA"/>
</dbReference>
<gene>
    <name evidence="2" type="ORF">SMONO_v1c04360</name>
</gene>
<feature type="transmembrane region" description="Helical" evidence="1">
    <location>
        <begin position="67"/>
        <end position="89"/>
    </location>
</feature>
<name>A0A2K9LWB8_SPISQ</name>
<organism evidence="2 3">
    <name type="scientific">Spiroplasma monobiae MQ-1</name>
    <dbReference type="NCBI Taxonomy" id="1336748"/>
    <lineage>
        <taxon>Bacteria</taxon>
        <taxon>Bacillati</taxon>
        <taxon>Mycoplasmatota</taxon>
        <taxon>Mollicutes</taxon>
        <taxon>Entomoplasmatales</taxon>
        <taxon>Spiroplasmataceae</taxon>
        <taxon>Spiroplasma</taxon>
    </lineage>
</organism>
<proteinExistence type="predicted"/>
<sequence>MWSITEIFQFIFINIVALFMISFSIINLFGKAKKLKYAYSIICTANVIWLILIYLFTFVLWKTSWGVNFGLNTFFFIINLLIFIAFNFLDKNNKFSFLKTEKKE</sequence>
<keyword evidence="1" id="KW-0812">Transmembrane</keyword>
<dbReference type="Proteomes" id="UP000234790">
    <property type="component" value="Chromosome"/>
</dbReference>
<keyword evidence="3" id="KW-1185">Reference proteome</keyword>
<evidence type="ECO:0000256" key="1">
    <source>
        <dbReference type="SAM" id="Phobius"/>
    </source>
</evidence>
<feature type="transmembrane region" description="Helical" evidence="1">
    <location>
        <begin position="6"/>
        <end position="30"/>
    </location>
</feature>
<keyword evidence="1" id="KW-1133">Transmembrane helix</keyword>
<evidence type="ECO:0000313" key="3">
    <source>
        <dbReference type="Proteomes" id="UP000234790"/>
    </source>
</evidence>
<reference evidence="2 3" key="1">
    <citation type="submission" date="2017-12" db="EMBL/GenBank/DDBJ databases">
        <title>Complete genome sequence of Spiroplasma monobiae MQ-1 (ATCC 33825).</title>
        <authorList>
            <person name="Tsai Y.-M."/>
            <person name="Lo W.-S."/>
            <person name="Wu P.-S."/>
            <person name="Cho S.-T."/>
            <person name="Kuo C.-H."/>
        </authorList>
    </citation>
    <scope>NUCLEOTIDE SEQUENCE [LARGE SCALE GENOMIC DNA]</scope>
    <source>
        <strain evidence="2 3">MQ-1</strain>
    </source>
</reference>
<evidence type="ECO:0000313" key="2">
    <source>
        <dbReference type="EMBL" id="AUM62685.1"/>
    </source>
</evidence>
<dbReference type="AlphaFoldDB" id="A0A2K9LWB8"/>